<feature type="transmembrane region" description="Helical" evidence="2">
    <location>
        <begin position="559"/>
        <end position="587"/>
    </location>
</feature>
<feature type="domain" description="Mannosylglycerate hydrolase MGH1-like glycoside hydrolase" evidence="3">
    <location>
        <begin position="48"/>
        <end position="462"/>
    </location>
</feature>
<evidence type="ECO:0000313" key="4">
    <source>
        <dbReference type="EMBL" id="POM72969.1"/>
    </source>
</evidence>
<dbReference type="EMBL" id="NCKW01005359">
    <property type="protein sequence ID" value="POM72969.1"/>
    <property type="molecule type" value="Genomic_DNA"/>
</dbReference>
<dbReference type="Proteomes" id="UP000237271">
    <property type="component" value="Unassembled WGS sequence"/>
</dbReference>
<protein>
    <recommendedName>
        <fullName evidence="3">Mannosylglycerate hydrolase MGH1-like glycoside hydrolase domain-containing protein</fullName>
    </recommendedName>
</protein>
<feature type="compositionally biased region" description="Basic and acidic residues" evidence="1">
    <location>
        <begin position="618"/>
        <end position="627"/>
    </location>
</feature>
<evidence type="ECO:0000313" key="5">
    <source>
        <dbReference type="Proteomes" id="UP000237271"/>
    </source>
</evidence>
<feature type="compositionally biased region" description="Low complexity" evidence="1">
    <location>
        <begin position="686"/>
        <end position="700"/>
    </location>
</feature>
<dbReference type="SUPFAM" id="SSF48208">
    <property type="entry name" value="Six-hairpin glycosidases"/>
    <property type="match status" value="1"/>
</dbReference>
<sequence length="700" mass="77297">MAAGPCDERKLQRDAMELLEAHVDVELGGVGAGKRDVVGFQYLKPAEALLAAQALAHEDFNQAAAQVQRILEFQTPDGLLPHLVYGPSVPSKLRWISSNRTFHPGPAFWKTKHQEGNSTSPLNTSTISAPPVAADVAWEIFRLAPYDSVLGVRTTAVQFLCRVYEPLKKLQKYLYSTRRGPIPYGLLSARHPWETFSSLSPHWKAFLADLKNAPDYRTIVDSIPEEARIRFAIGASTIFSAEDAVENLYEPMIYLASQIHHLGDHEIYRRESMAFESIPYAAGGIEAARFGVEDVEFNALILRSSFGLVNIGHVLVEHSSVCTGFTLTQKELLNDMEELHSMTKGLQGALIGTNSSRGLWNTSTDFFADSSRLSLTSVHSLRGFLPEYAAELDDDKKMRSMRHFISEPGSFSFFCTRFPASFFECSGNEVSYEVSGSMGGRPASTTWILYNYFLQRGFARNKFPGLAEYIRNKTRDMVCEATVTSTRPSLSWFLFSLAAEEPAPASISPVYDSRNAAPVQVFDDSYLGSTLAAAALLNILLPAVTPPPSPDTPPIDHHILSVIMCVELMVAFGVAMSCFLFSVYFVANRPRETRLSPASAARRRSSAGTAGKNKLNHRKEELEDRRRLSASGSSWADRYSGSSQSDYSPRSGTTPYELEESLISAEDEHYGSFDEADQPQTPSNSALKAAKKALATISPW</sequence>
<dbReference type="Gene3D" id="1.50.10.10">
    <property type="match status" value="1"/>
</dbReference>
<dbReference type="GO" id="GO:0005975">
    <property type="term" value="P:carbohydrate metabolic process"/>
    <property type="evidence" value="ECO:0007669"/>
    <property type="project" value="InterPro"/>
</dbReference>
<dbReference type="AlphaFoldDB" id="A0A2P4Y5J3"/>
<accession>A0A2P4Y5J3</accession>
<keyword evidence="2" id="KW-1133">Transmembrane helix</keyword>
<dbReference type="InterPro" id="IPR012341">
    <property type="entry name" value="6hp_glycosidase-like_sf"/>
</dbReference>
<name>A0A2P4Y5J3_9STRA</name>
<gene>
    <name evidence="4" type="ORF">PHPALM_10232</name>
</gene>
<dbReference type="OrthoDB" id="113991at2759"/>
<feature type="compositionally biased region" description="Polar residues" evidence="1">
    <location>
        <begin position="630"/>
        <end position="654"/>
    </location>
</feature>
<keyword evidence="5" id="KW-1185">Reference proteome</keyword>
<evidence type="ECO:0000259" key="3">
    <source>
        <dbReference type="Pfam" id="PF22422"/>
    </source>
</evidence>
<organism evidence="4 5">
    <name type="scientific">Phytophthora palmivora</name>
    <dbReference type="NCBI Taxonomy" id="4796"/>
    <lineage>
        <taxon>Eukaryota</taxon>
        <taxon>Sar</taxon>
        <taxon>Stramenopiles</taxon>
        <taxon>Oomycota</taxon>
        <taxon>Peronosporomycetes</taxon>
        <taxon>Peronosporales</taxon>
        <taxon>Peronosporaceae</taxon>
        <taxon>Phytophthora</taxon>
    </lineage>
</organism>
<comment type="caution">
    <text evidence="4">The sequence shown here is derived from an EMBL/GenBank/DDBJ whole genome shotgun (WGS) entry which is preliminary data.</text>
</comment>
<dbReference type="InterPro" id="IPR008928">
    <property type="entry name" value="6-hairpin_glycosidase_sf"/>
</dbReference>
<dbReference type="Pfam" id="PF22422">
    <property type="entry name" value="MGH1-like_GH"/>
    <property type="match status" value="1"/>
</dbReference>
<evidence type="ECO:0000256" key="1">
    <source>
        <dbReference type="SAM" id="MobiDB-lite"/>
    </source>
</evidence>
<dbReference type="InterPro" id="IPR054491">
    <property type="entry name" value="MGH1-like_GH"/>
</dbReference>
<keyword evidence="2" id="KW-0812">Transmembrane</keyword>
<proteinExistence type="predicted"/>
<keyword evidence="2" id="KW-0472">Membrane</keyword>
<evidence type="ECO:0000256" key="2">
    <source>
        <dbReference type="SAM" id="Phobius"/>
    </source>
</evidence>
<reference evidence="4 5" key="1">
    <citation type="journal article" date="2017" name="Genome Biol. Evol.">
        <title>Phytophthora megakarya and P. palmivora, closely related causal agents of cacao black pod rot, underwent increases in genome sizes and gene numbers by different mechanisms.</title>
        <authorList>
            <person name="Ali S.S."/>
            <person name="Shao J."/>
            <person name="Lary D.J."/>
            <person name="Kronmiller B."/>
            <person name="Shen D."/>
            <person name="Strem M.D."/>
            <person name="Amoako-Attah I."/>
            <person name="Akrofi A.Y."/>
            <person name="Begoude B.A."/>
            <person name="Ten Hoopen G.M."/>
            <person name="Coulibaly K."/>
            <person name="Kebe B.I."/>
            <person name="Melnick R.L."/>
            <person name="Guiltinan M.J."/>
            <person name="Tyler B.M."/>
            <person name="Meinhardt L.W."/>
            <person name="Bailey B.A."/>
        </authorList>
    </citation>
    <scope>NUCLEOTIDE SEQUENCE [LARGE SCALE GENOMIC DNA]</scope>
    <source>
        <strain evidence="5">sbr112.9</strain>
    </source>
</reference>
<feature type="region of interest" description="Disordered" evidence="1">
    <location>
        <begin position="595"/>
        <end position="700"/>
    </location>
</feature>